<dbReference type="GO" id="GO:0071949">
    <property type="term" value="F:FAD binding"/>
    <property type="evidence" value="ECO:0007669"/>
    <property type="project" value="InterPro"/>
</dbReference>
<dbReference type="InterPro" id="IPR036188">
    <property type="entry name" value="FAD/NAD-bd_sf"/>
</dbReference>
<dbReference type="SUPFAM" id="SSF51905">
    <property type="entry name" value="FAD/NAD(P)-binding domain"/>
    <property type="match status" value="1"/>
</dbReference>
<organism evidence="2 3">
    <name type="scientific">Rubrivivax rivuli</name>
    <dbReference type="NCBI Taxonomy" id="1862385"/>
    <lineage>
        <taxon>Bacteria</taxon>
        <taxon>Pseudomonadati</taxon>
        <taxon>Pseudomonadota</taxon>
        <taxon>Betaproteobacteria</taxon>
        <taxon>Burkholderiales</taxon>
        <taxon>Sphaerotilaceae</taxon>
        <taxon>Rubrivivax</taxon>
    </lineage>
</organism>
<sequence>METPTRTPTAPPAFADVLVVGAGPAGSACAQLLARQGLRTVLVDQHDFPREKVCGDGLIPDSHAAFRRLGVYDEVAASAQPVQHVRCVGARGGHVDVPGTMSVLPRRQLDHILVRAAQQAGAELHTPLRFEAPLVEGERVVGARLQGPEGQPPVEVRASWVVLATGAVPQALTAAGLCDRRTPTGTAVRAYVRHAELAREITQLQVIWHGRLRGGYGWVFPGPDGVFNIGTGVIGSHSLEGGKGRRRGRNLREMFEDFCEVYPPAARLMREGEVLGPLKGAPLRCSLRGVSGEHWGRPGLLVAGDAAGTTYAFSGEGIGKAMESGMLAAEALLHARTQTPAQADAQVLQAYAAALRQLQPQFVLYERAGIVNDWPWLADLLIWRARKSPRILRRMAGVLDETQNPARLFTLSGVTKLLFE</sequence>
<dbReference type="PANTHER" id="PTHR42685">
    <property type="entry name" value="GERANYLGERANYL DIPHOSPHATE REDUCTASE"/>
    <property type="match status" value="1"/>
</dbReference>
<proteinExistence type="predicted"/>
<evidence type="ECO:0000313" key="3">
    <source>
        <dbReference type="Proteomes" id="UP000285575"/>
    </source>
</evidence>
<dbReference type="InterPro" id="IPR011777">
    <property type="entry name" value="Geranylgeranyl_Rdtase_fam"/>
</dbReference>
<dbReference type="InterPro" id="IPR050407">
    <property type="entry name" value="Geranylgeranyl_reductase"/>
</dbReference>
<dbReference type="EMBL" id="SACR01000001">
    <property type="protein sequence ID" value="RVU49849.1"/>
    <property type="molecule type" value="Genomic_DNA"/>
</dbReference>
<dbReference type="Gene3D" id="3.50.50.60">
    <property type="entry name" value="FAD/NAD(P)-binding domain"/>
    <property type="match status" value="1"/>
</dbReference>
<evidence type="ECO:0000259" key="1">
    <source>
        <dbReference type="Pfam" id="PF01494"/>
    </source>
</evidence>
<dbReference type="PROSITE" id="PS51257">
    <property type="entry name" value="PROKAR_LIPOPROTEIN"/>
    <property type="match status" value="1"/>
</dbReference>
<dbReference type="Proteomes" id="UP000285575">
    <property type="component" value="Unassembled WGS sequence"/>
</dbReference>
<dbReference type="OrthoDB" id="9795712at2"/>
<dbReference type="GO" id="GO:0016628">
    <property type="term" value="F:oxidoreductase activity, acting on the CH-CH group of donors, NAD or NADP as acceptor"/>
    <property type="evidence" value="ECO:0007669"/>
    <property type="project" value="InterPro"/>
</dbReference>
<dbReference type="NCBIfam" id="TIGR02032">
    <property type="entry name" value="GG-red-SF"/>
    <property type="match status" value="1"/>
</dbReference>
<evidence type="ECO:0000313" key="2">
    <source>
        <dbReference type="EMBL" id="RVU49849.1"/>
    </source>
</evidence>
<protein>
    <submittedName>
        <fullName evidence="2">NAD(P)/FAD-dependent oxidoreductase</fullName>
    </submittedName>
</protein>
<gene>
    <name evidence="2" type="ORF">EOE66_00920</name>
</gene>
<dbReference type="Pfam" id="PF01494">
    <property type="entry name" value="FAD_binding_3"/>
    <property type="match status" value="1"/>
</dbReference>
<comment type="caution">
    <text evidence="2">The sequence shown here is derived from an EMBL/GenBank/DDBJ whole genome shotgun (WGS) entry which is preliminary data.</text>
</comment>
<name>A0A437RSV2_9BURK</name>
<dbReference type="InterPro" id="IPR002938">
    <property type="entry name" value="FAD-bd"/>
</dbReference>
<dbReference type="AlphaFoldDB" id="A0A437RSV2"/>
<accession>A0A437RSV2</accession>
<reference evidence="2 3" key="1">
    <citation type="submission" date="2019-01" db="EMBL/GenBank/DDBJ databases">
        <authorList>
            <person name="Chen W.-M."/>
        </authorList>
    </citation>
    <scope>NUCLEOTIDE SEQUENCE [LARGE SCALE GENOMIC DNA]</scope>
    <source>
        <strain evidence="2 3">KYPY4</strain>
    </source>
</reference>
<dbReference type="PANTHER" id="PTHR42685:SF22">
    <property type="entry name" value="CONDITIONED MEDIUM FACTOR RECEPTOR 1"/>
    <property type="match status" value="1"/>
</dbReference>
<keyword evidence="3" id="KW-1185">Reference proteome</keyword>
<feature type="domain" description="FAD-binding" evidence="1">
    <location>
        <begin position="15"/>
        <end position="175"/>
    </location>
</feature>
<dbReference type="PRINTS" id="PR00420">
    <property type="entry name" value="RNGMNOXGNASE"/>
</dbReference>